<feature type="transmembrane region" description="Helical" evidence="1">
    <location>
        <begin position="67"/>
        <end position="85"/>
    </location>
</feature>
<feature type="transmembrane region" description="Helical" evidence="1">
    <location>
        <begin position="110"/>
        <end position="127"/>
    </location>
</feature>
<comment type="caution">
    <text evidence="2">The sequence shown here is derived from an EMBL/GenBank/DDBJ whole genome shotgun (WGS) entry which is preliminary data.</text>
</comment>
<sequence length="481" mass="53706">MGFAVISFLAVCFYFWRTPAFSLFHPLTWYLACHGILFVFRPIVVRIRGYDFIYHVYQFMPSASDKLTVILASTLGMLSFALFSLRSGNAAMRFVDTEAKRIERRQLSRIFVYVLLICGPPAAYSLFNSFGEDNNFTGMMLDRATGVTINTVKNGYVTDLQLMAVSLCPLLIWVTRFRWWSFAPLVGFALVRAGTGGRGPFVAALVGAALFYLYEKRIRFPGIKAVFGAVLLLGAFSAVGNDRGLAIRKAFNLDDTSTIEVRDLGLQFMEGMDFGNMEYFEYLVYVVPQRSGTYDYFLDNLQVFTEPVPRILWTGKPIGEPFRQIELFQYGFPIGMTRSLPGEGWYALGWLGVLIWCGLWGYGLGWIYNRFAKGSQTTLATAAYMVFLPILIVALRDGILLTIVREAGAYLMPIFIWHLLARYFGIPSAARITAMLARQRGGQASPVTGAEPALAAIRADLPPAVRRRRAALAGTSTATPE</sequence>
<keyword evidence="1" id="KW-1133">Transmembrane helix</keyword>
<protein>
    <submittedName>
        <fullName evidence="2">Oligosaccharide repeat unit polymerase</fullName>
    </submittedName>
</protein>
<feature type="transmembrane region" description="Helical" evidence="1">
    <location>
        <begin position="220"/>
        <end position="239"/>
    </location>
</feature>
<dbReference type="RefSeq" id="WP_185662703.1">
    <property type="nucleotide sequence ID" value="NZ_JACLAW010000002.1"/>
</dbReference>
<keyword evidence="3" id="KW-1185">Reference proteome</keyword>
<reference evidence="2 3" key="1">
    <citation type="submission" date="2020-08" db="EMBL/GenBank/DDBJ databases">
        <title>The genome sequence of type strain Novosphingobium flavum NBRC 111647.</title>
        <authorList>
            <person name="Liu Y."/>
        </authorList>
    </citation>
    <scope>NUCLEOTIDE SEQUENCE [LARGE SCALE GENOMIC DNA]</scope>
    <source>
        <strain evidence="2 3">NBRC 111647</strain>
    </source>
</reference>
<keyword evidence="1" id="KW-0472">Membrane</keyword>
<dbReference type="EMBL" id="JACLAW010000002">
    <property type="protein sequence ID" value="MBC2664452.1"/>
    <property type="molecule type" value="Genomic_DNA"/>
</dbReference>
<gene>
    <name evidence="2" type="ORF">H7F51_02845</name>
</gene>
<name>A0A7X1KKF6_9SPHN</name>
<dbReference type="Pfam" id="PF14296">
    <property type="entry name" value="O-ag_pol_Wzy"/>
    <property type="match status" value="1"/>
</dbReference>
<feature type="transmembrane region" description="Helical" evidence="1">
    <location>
        <begin position="345"/>
        <end position="368"/>
    </location>
</feature>
<feature type="transmembrane region" description="Helical" evidence="1">
    <location>
        <begin position="407"/>
        <end position="425"/>
    </location>
</feature>
<dbReference type="NCBIfam" id="TIGR04370">
    <property type="entry name" value="glyco_rpt_poly"/>
    <property type="match status" value="1"/>
</dbReference>
<evidence type="ECO:0000313" key="3">
    <source>
        <dbReference type="Proteomes" id="UP000566813"/>
    </source>
</evidence>
<feature type="transmembrane region" description="Helical" evidence="1">
    <location>
        <begin position="160"/>
        <end position="177"/>
    </location>
</feature>
<accession>A0A7X1KKF6</accession>
<organism evidence="2 3">
    <name type="scientific">Novosphingobium flavum</name>
    <dbReference type="NCBI Taxonomy" id="1778672"/>
    <lineage>
        <taxon>Bacteria</taxon>
        <taxon>Pseudomonadati</taxon>
        <taxon>Pseudomonadota</taxon>
        <taxon>Alphaproteobacteria</taxon>
        <taxon>Sphingomonadales</taxon>
        <taxon>Sphingomonadaceae</taxon>
        <taxon>Novosphingobium</taxon>
    </lineage>
</organism>
<proteinExistence type="predicted"/>
<feature type="transmembrane region" description="Helical" evidence="1">
    <location>
        <begin position="189"/>
        <end position="214"/>
    </location>
</feature>
<dbReference type="InterPro" id="IPR029468">
    <property type="entry name" value="O-ag_pol_Wzy"/>
</dbReference>
<dbReference type="AlphaFoldDB" id="A0A7X1KKF6"/>
<dbReference type="Proteomes" id="UP000566813">
    <property type="component" value="Unassembled WGS sequence"/>
</dbReference>
<evidence type="ECO:0000313" key="2">
    <source>
        <dbReference type="EMBL" id="MBC2664452.1"/>
    </source>
</evidence>
<feature type="transmembrane region" description="Helical" evidence="1">
    <location>
        <begin position="374"/>
        <end position="395"/>
    </location>
</feature>
<keyword evidence="1" id="KW-0812">Transmembrane</keyword>
<evidence type="ECO:0000256" key="1">
    <source>
        <dbReference type="SAM" id="Phobius"/>
    </source>
</evidence>